<organism evidence="1 2">
    <name type="scientific">Amniculicola lignicola CBS 123094</name>
    <dbReference type="NCBI Taxonomy" id="1392246"/>
    <lineage>
        <taxon>Eukaryota</taxon>
        <taxon>Fungi</taxon>
        <taxon>Dikarya</taxon>
        <taxon>Ascomycota</taxon>
        <taxon>Pezizomycotina</taxon>
        <taxon>Dothideomycetes</taxon>
        <taxon>Pleosporomycetidae</taxon>
        <taxon>Pleosporales</taxon>
        <taxon>Amniculicolaceae</taxon>
        <taxon>Amniculicola</taxon>
    </lineage>
</organism>
<accession>A0A6A5VW83</accession>
<dbReference type="EMBL" id="ML977675">
    <property type="protein sequence ID" value="KAF1994022.1"/>
    <property type="molecule type" value="Genomic_DNA"/>
</dbReference>
<keyword evidence="2" id="KW-1185">Reference proteome</keyword>
<name>A0A6A5VW83_9PLEO</name>
<protein>
    <submittedName>
        <fullName evidence="1">Uncharacterized protein</fullName>
    </submittedName>
</protein>
<dbReference type="AlphaFoldDB" id="A0A6A5VW83"/>
<reference evidence="1" key="1">
    <citation type="journal article" date="2020" name="Stud. Mycol.">
        <title>101 Dothideomycetes genomes: a test case for predicting lifestyles and emergence of pathogens.</title>
        <authorList>
            <person name="Haridas S."/>
            <person name="Albert R."/>
            <person name="Binder M."/>
            <person name="Bloem J."/>
            <person name="Labutti K."/>
            <person name="Salamov A."/>
            <person name="Andreopoulos B."/>
            <person name="Baker S."/>
            <person name="Barry K."/>
            <person name="Bills G."/>
            <person name="Bluhm B."/>
            <person name="Cannon C."/>
            <person name="Castanera R."/>
            <person name="Culley D."/>
            <person name="Daum C."/>
            <person name="Ezra D."/>
            <person name="Gonzalez J."/>
            <person name="Henrissat B."/>
            <person name="Kuo A."/>
            <person name="Liang C."/>
            <person name="Lipzen A."/>
            <person name="Lutzoni F."/>
            <person name="Magnuson J."/>
            <person name="Mondo S."/>
            <person name="Nolan M."/>
            <person name="Ohm R."/>
            <person name="Pangilinan J."/>
            <person name="Park H.-J."/>
            <person name="Ramirez L."/>
            <person name="Alfaro M."/>
            <person name="Sun H."/>
            <person name="Tritt A."/>
            <person name="Yoshinaga Y."/>
            <person name="Zwiers L.-H."/>
            <person name="Turgeon B."/>
            <person name="Goodwin S."/>
            <person name="Spatafora J."/>
            <person name="Crous P."/>
            <person name="Grigoriev I."/>
        </authorList>
    </citation>
    <scope>NUCLEOTIDE SEQUENCE</scope>
    <source>
        <strain evidence="1">CBS 123094</strain>
    </source>
</reference>
<dbReference type="OrthoDB" id="3793429at2759"/>
<evidence type="ECO:0000313" key="2">
    <source>
        <dbReference type="Proteomes" id="UP000799779"/>
    </source>
</evidence>
<proteinExistence type="predicted"/>
<evidence type="ECO:0000313" key="1">
    <source>
        <dbReference type="EMBL" id="KAF1994022.1"/>
    </source>
</evidence>
<dbReference type="Proteomes" id="UP000799779">
    <property type="component" value="Unassembled WGS sequence"/>
</dbReference>
<gene>
    <name evidence="1" type="ORF">P154DRAFT_582220</name>
</gene>
<sequence>MQNDGDASRPWSQFEVQVAEEIERMRQNGTLGEAADTSLYDVTAGHVVEEDWKLQGIYEKEWNHDVSPDSWLWKQQLDRQTKLDEWREYYLYELRKRGPLEKELEQANQ</sequence>